<dbReference type="AlphaFoldDB" id="A0A366XSZ3"/>
<reference evidence="2 3" key="1">
    <citation type="submission" date="2018-07" db="EMBL/GenBank/DDBJ databases">
        <title>Lottiidibacillus patelloidae gen. nov., sp. nov., isolated from the intestinal tract of a marine limpet and the reclassification of B. taeanensis BH030017T, B. algicola KMM 3737T and B. hwajinpoensis SW-72T as genus Lottiidibacillus.</title>
        <authorList>
            <person name="Liu R."/>
            <person name="Huang Z."/>
        </authorList>
    </citation>
    <scope>NUCLEOTIDE SEQUENCE [LARGE SCALE GENOMIC DNA]</scope>
    <source>
        <strain evidence="2 3">BH030017</strain>
    </source>
</reference>
<dbReference type="InterPro" id="IPR024042">
    <property type="entry name" value="TM1646-like_dom_sf"/>
</dbReference>
<evidence type="ECO:0000313" key="3">
    <source>
        <dbReference type="Proteomes" id="UP000253314"/>
    </source>
</evidence>
<protein>
    <submittedName>
        <fullName evidence="2">DUF327 domain-containing protein</fullName>
    </submittedName>
</protein>
<evidence type="ECO:0000313" key="2">
    <source>
        <dbReference type="EMBL" id="RBW67859.1"/>
    </source>
</evidence>
<comment type="caution">
    <text evidence="2">The sequence shown here is derived from an EMBL/GenBank/DDBJ whole genome shotgun (WGS) entry which is preliminary data.</text>
</comment>
<accession>A0A366XSZ3</accession>
<organism evidence="2 3">
    <name type="scientific">Bacillus taeanensis</name>
    <dbReference type="NCBI Taxonomy" id="273032"/>
    <lineage>
        <taxon>Bacteria</taxon>
        <taxon>Bacillati</taxon>
        <taxon>Bacillota</taxon>
        <taxon>Bacilli</taxon>
        <taxon>Bacillales</taxon>
        <taxon>Bacillaceae</taxon>
        <taxon>Bacillus</taxon>
    </lineage>
</organism>
<keyword evidence="3" id="KW-1185">Reference proteome</keyword>
<dbReference type="Pfam" id="PF03885">
    <property type="entry name" value="DUF327"/>
    <property type="match status" value="1"/>
</dbReference>
<evidence type="ECO:0000256" key="1">
    <source>
        <dbReference type="SAM" id="Coils"/>
    </source>
</evidence>
<dbReference type="OrthoDB" id="1680946at2"/>
<keyword evidence="1" id="KW-0175">Coiled coil</keyword>
<name>A0A366XSZ3_9BACI</name>
<sequence length="129" mass="14858">MFKKEIGEGKAADSFSNVMRKSQLDSLNQLMNRLEEQGQRLAKHKTIENLRDYKKLVRQFIGEALSYGLQLSEKQSHNYHSGMKTHQLVEIVDEKLIELQEEVLNKEGQGIDALRLVGEIKGLLINLYM</sequence>
<proteinExistence type="predicted"/>
<feature type="coiled-coil region" evidence="1">
    <location>
        <begin position="17"/>
        <end position="47"/>
    </location>
</feature>
<dbReference type="InterPro" id="IPR005585">
    <property type="entry name" value="DUF327"/>
</dbReference>
<dbReference type="SUPFAM" id="SSF158397">
    <property type="entry name" value="TM1646-like"/>
    <property type="match status" value="1"/>
</dbReference>
<dbReference type="EMBL" id="QOCW01000029">
    <property type="protein sequence ID" value="RBW67859.1"/>
    <property type="molecule type" value="Genomic_DNA"/>
</dbReference>
<dbReference type="Gene3D" id="1.20.120.490">
    <property type="entry name" value="Hypothetical protein TM1646-like domain"/>
    <property type="match status" value="1"/>
</dbReference>
<dbReference type="Proteomes" id="UP000253314">
    <property type="component" value="Unassembled WGS sequence"/>
</dbReference>
<gene>
    <name evidence="2" type="ORF">DS031_20025</name>
</gene>